<dbReference type="Pfam" id="PF06807">
    <property type="entry name" value="Clp1"/>
    <property type="match status" value="1"/>
</dbReference>
<dbReference type="PANTHER" id="PTHR12755:SF6">
    <property type="entry name" value="POLYRIBONUCLEOTIDE 5'-HYDROXYL-KINASE CLP1"/>
    <property type="match status" value="1"/>
</dbReference>
<dbReference type="GO" id="GO:0005634">
    <property type="term" value="C:nucleus"/>
    <property type="evidence" value="ECO:0007669"/>
    <property type="project" value="TreeGrafter"/>
</dbReference>
<dbReference type="Gene3D" id="3.40.50.300">
    <property type="entry name" value="P-loop containing nucleotide triphosphate hydrolases"/>
    <property type="match status" value="1"/>
</dbReference>
<dbReference type="InterPro" id="IPR032324">
    <property type="entry name" value="Clp1_N"/>
</dbReference>
<dbReference type="Gene3D" id="2.60.120.1030">
    <property type="entry name" value="Clp1, DNA binding domain"/>
    <property type="match status" value="1"/>
</dbReference>
<dbReference type="EMBL" id="VWRR01000004">
    <property type="protein sequence ID" value="KAF6004055.1"/>
    <property type="molecule type" value="Genomic_DNA"/>
</dbReference>
<dbReference type="InterPro" id="IPR038239">
    <property type="entry name" value="Clp1_N_sf"/>
</dbReference>
<comment type="caution">
    <text evidence="6">The sequence shown here is derived from an EMBL/GenBank/DDBJ whole genome shotgun (WGS) entry which is preliminary data.</text>
</comment>
<evidence type="ECO:0000259" key="3">
    <source>
        <dbReference type="Pfam" id="PF06807"/>
    </source>
</evidence>
<dbReference type="InterPro" id="IPR010655">
    <property type="entry name" value="Clp1_C"/>
</dbReference>
<evidence type="ECO:0000256" key="2">
    <source>
        <dbReference type="ARBA" id="ARBA00022840"/>
    </source>
</evidence>
<keyword evidence="1" id="KW-0547">Nucleotide-binding</keyword>
<dbReference type="GO" id="GO:0006388">
    <property type="term" value="P:tRNA splicing, via endonucleolytic cleavage and ligation"/>
    <property type="evidence" value="ECO:0007669"/>
    <property type="project" value="TreeGrafter"/>
</dbReference>
<protein>
    <submittedName>
        <fullName evidence="6">Cleavage polyadenylation factor subunit clp1</fullName>
    </submittedName>
</protein>
<gene>
    <name evidence="6" type="primary">CLP1</name>
    <name evidence="6" type="ORF">F1559_000883</name>
</gene>
<evidence type="ECO:0000259" key="4">
    <source>
        <dbReference type="Pfam" id="PF16573"/>
    </source>
</evidence>
<dbReference type="InterPro" id="IPR045116">
    <property type="entry name" value="Clp1/Grc3"/>
</dbReference>
<dbReference type="Proteomes" id="UP000530660">
    <property type="component" value="Unassembled WGS sequence"/>
</dbReference>
<evidence type="ECO:0000313" key="6">
    <source>
        <dbReference type="EMBL" id="KAF6004055.1"/>
    </source>
</evidence>
<feature type="domain" description="Clp1 C-terminal" evidence="3">
    <location>
        <begin position="480"/>
        <end position="528"/>
    </location>
</feature>
<reference evidence="6 7" key="1">
    <citation type="journal article" date="2020" name="J. Phycol.">
        <title>Comparative genome analysis reveals Cyanidiococcus gen. nov., a new extremophilic red algal genus sister to Cyanidioschyzon (Cyanidioschyzonaceae, Rhodophyta).</title>
        <authorList>
            <person name="Liu S.-L."/>
            <person name="Chiang Y.-R."/>
            <person name="Yoon H.S."/>
            <person name="Fu H.-Y."/>
        </authorList>
    </citation>
    <scope>NUCLEOTIDE SEQUENCE [LARGE SCALE GENOMIC DNA]</scope>
    <source>
        <strain evidence="6 7">THAL066</strain>
    </source>
</reference>
<feature type="domain" description="Clp1 P-loop" evidence="5">
    <location>
        <begin position="274"/>
        <end position="359"/>
    </location>
</feature>
<dbReference type="OrthoDB" id="258143at2759"/>
<dbReference type="GO" id="GO:0031124">
    <property type="term" value="P:mRNA 3'-end processing"/>
    <property type="evidence" value="ECO:0007669"/>
    <property type="project" value="InterPro"/>
</dbReference>
<organism evidence="6 7">
    <name type="scientific">Cyanidiococcus yangmingshanensis</name>
    <dbReference type="NCBI Taxonomy" id="2690220"/>
    <lineage>
        <taxon>Eukaryota</taxon>
        <taxon>Rhodophyta</taxon>
        <taxon>Bangiophyceae</taxon>
        <taxon>Cyanidiales</taxon>
        <taxon>Cyanidiaceae</taxon>
        <taxon>Cyanidiococcus</taxon>
    </lineage>
</organism>
<keyword evidence="2" id="KW-0067">ATP-binding</keyword>
<accession>A0A7J7ILQ8</accession>
<sequence>MEAPSSRASDTASGFGAEEWLGFDLRAESELRVEVSDEIQSSAQVRLARGTAEALGRELALDQTYDLRPGTRLGFFTWHGCRLEVRGMFQVPPYVADETPAPMVLNLHSVLQRQREEARRLPRNGRSSSAPGVAIVGPHDSGKLTVAATLAAYALRHLGARLAWIDLDPGAGFGPCSRLVAVPGSLTMVSLHRPLLALEDASAFERPLCWHFGHLQSDDNRKVYLMLVEAIKQQFSAWAEQVDAKAATAASSLDGNSDPNEPGLYNAGYIAVLPAWTDTLESFDLLEATLARLSPTCVVVIESERLHALLRRARDTHTDSSSRRLAELVRIPKSGGVVPRDISARRRERSMRFHTYFYGQSRELHPHPLWVSSADLVLYRVGGRALAPITALPLGETFSDQDTAEIEILTELSDELLHAVCAVSQAAEQDVLACLQTPFPSALASALAPPERDATNEANGTNGSSTTLQPIRVGNSAVVANLLYAPVFGFVHITAVDRYRSRLRLLAPSPGKLPSKLVHVSSDLRWIE</sequence>
<dbReference type="GO" id="GO:0051731">
    <property type="term" value="F:polynucleotide 5'-hydroxyl-kinase activity"/>
    <property type="evidence" value="ECO:0007669"/>
    <property type="project" value="InterPro"/>
</dbReference>
<dbReference type="Pfam" id="PF16575">
    <property type="entry name" value="CLP1_P"/>
    <property type="match status" value="2"/>
</dbReference>
<proteinExistence type="predicted"/>
<dbReference type="PANTHER" id="PTHR12755">
    <property type="entry name" value="CLEAVAGE/POLYADENYLATION FACTOR IA SUBUNIT CLP1P"/>
    <property type="match status" value="1"/>
</dbReference>
<dbReference type="AlphaFoldDB" id="A0A7J7ILQ8"/>
<dbReference type="InterPro" id="IPR032319">
    <property type="entry name" value="CLP1_P"/>
</dbReference>
<feature type="domain" description="Clp1 P-loop" evidence="5">
    <location>
        <begin position="137"/>
        <end position="239"/>
    </location>
</feature>
<keyword evidence="7" id="KW-1185">Reference proteome</keyword>
<evidence type="ECO:0000256" key="1">
    <source>
        <dbReference type="ARBA" id="ARBA00022741"/>
    </source>
</evidence>
<dbReference type="Pfam" id="PF16573">
    <property type="entry name" value="CLP1_N"/>
    <property type="match status" value="1"/>
</dbReference>
<dbReference type="Gene3D" id="2.40.30.330">
    <property type="entry name" value="Pre-mRNA cleavage complex subunit Clp1, C-terminal domain"/>
    <property type="match status" value="1"/>
</dbReference>
<feature type="domain" description="Clp1 N-terminal" evidence="4">
    <location>
        <begin position="25"/>
        <end position="118"/>
    </location>
</feature>
<evidence type="ECO:0000259" key="5">
    <source>
        <dbReference type="Pfam" id="PF16575"/>
    </source>
</evidence>
<dbReference type="InterPro" id="IPR038238">
    <property type="entry name" value="Clp1_C_sf"/>
</dbReference>
<evidence type="ECO:0000313" key="7">
    <source>
        <dbReference type="Proteomes" id="UP000530660"/>
    </source>
</evidence>
<dbReference type="InterPro" id="IPR027417">
    <property type="entry name" value="P-loop_NTPase"/>
</dbReference>
<name>A0A7J7ILQ8_9RHOD</name>
<dbReference type="GO" id="GO:0005524">
    <property type="term" value="F:ATP binding"/>
    <property type="evidence" value="ECO:0007669"/>
    <property type="project" value="UniProtKB-KW"/>
</dbReference>